<comment type="similarity">
    <text evidence="2 6">Belongs to the aspartate/ornithine carbamoyltransferase superfamily. OTCase family.</text>
</comment>
<dbReference type="Pfam" id="PF02729">
    <property type="entry name" value="OTCace_N"/>
    <property type="match status" value="1"/>
</dbReference>
<dbReference type="NCBIfam" id="NF001986">
    <property type="entry name" value="PRK00779.1"/>
    <property type="match status" value="1"/>
</dbReference>
<dbReference type="GO" id="GO:0016597">
    <property type="term" value="F:amino acid binding"/>
    <property type="evidence" value="ECO:0007669"/>
    <property type="project" value="InterPro"/>
</dbReference>
<dbReference type="InterPro" id="IPR002292">
    <property type="entry name" value="Orn/put_carbamltrans"/>
</dbReference>
<reference evidence="9" key="1">
    <citation type="submission" date="2018-07" db="EMBL/GenBank/DDBJ databases">
        <authorList>
            <consortium name="Genoscope - CEA"/>
            <person name="William W."/>
        </authorList>
    </citation>
    <scope>NUCLEOTIDE SEQUENCE</scope>
    <source>
        <strain evidence="9">IK1</strain>
    </source>
</reference>
<dbReference type="EMBL" id="UPXX01000032">
    <property type="protein sequence ID" value="VBB47562.1"/>
    <property type="molecule type" value="Genomic_DNA"/>
</dbReference>
<feature type="binding site" evidence="6">
    <location>
        <begin position="258"/>
        <end position="259"/>
    </location>
    <ligand>
        <name>carbamoyl phosphate</name>
        <dbReference type="ChEBI" id="CHEBI:58228"/>
    </ligand>
</feature>
<evidence type="ECO:0000259" key="7">
    <source>
        <dbReference type="Pfam" id="PF00185"/>
    </source>
</evidence>
<dbReference type="PRINTS" id="PR00102">
    <property type="entry name" value="OTCASE"/>
</dbReference>
<feature type="binding site" evidence="6">
    <location>
        <begin position="222"/>
        <end position="223"/>
    </location>
    <ligand>
        <name>L-ornithine</name>
        <dbReference type="ChEBI" id="CHEBI:46911"/>
    </ligand>
</feature>
<dbReference type="PANTHER" id="PTHR45753">
    <property type="entry name" value="ORNITHINE CARBAMOYLTRANSFERASE, MITOCHONDRIAL"/>
    <property type="match status" value="1"/>
</dbReference>
<dbReference type="GO" id="GO:0042450">
    <property type="term" value="P:L-arginine biosynthetic process via ornithine"/>
    <property type="evidence" value="ECO:0007669"/>
    <property type="project" value="UniProtKB-UniRule"/>
</dbReference>
<comment type="pathway">
    <text evidence="1">Amino-acid biosynthesis; L-arginine biosynthesis; L-arginine from L-ornithine and carbamoyl phosphate: step 1/3.</text>
</comment>
<dbReference type="GO" id="GO:0005737">
    <property type="term" value="C:cytoplasm"/>
    <property type="evidence" value="ECO:0007669"/>
    <property type="project" value="UniProtKB-SubCell"/>
</dbReference>
<keyword evidence="6" id="KW-0963">Cytoplasm</keyword>
<dbReference type="AlphaFoldDB" id="A0A653AHK5"/>
<feature type="binding site" evidence="6">
    <location>
        <begin position="52"/>
        <end position="55"/>
    </location>
    <ligand>
        <name>carbamoyl phosphate</name>
        <dbReference type="ChEBI" id="CHEBI:58228"/>
    </ligand>
</feature>
<protein>
    <recommendedName>
        <fullName evidence="3 6">Ornithine carbamoyltransferase</fullName>
        <shortName evidence="6">OTCase</shortName>
        <ecNumber evidence="3 6">2.1.3.3</ecNumber>
    </recommendedName>
</protein>
<organism evidence="9">
    <name type="scientific">Uncultured Desulfatiglans sp</name>
    <dbReference type="NCBI Taxonomy" id="1748965"/>
    <lineage>
        <taxon>Bacteria</taxon>
        <taxon>Pseudomonadati</taxon>
        <taxon>Thermodesulfobacteriota</taxon>
        <taxon>Desulfobacteria</taxon>
        <taxon>Desulfatiglandales</taxon>
        <taxon>Desulfatiglandaceae</taxon>
        <taxon>Desulfatiglans</taxon>
        <taxon>environmental samples</taxon>
    </lineage>
</organism>
<sequence length="300" mass="33742">MKKRDFLTIRDWTQDEIMDVVRQALTLKRSGRDPRRRPLEGYTLGLMFDKASTRTRVSFEVAMLRAGGGTIFLSRHDTQLSRNEALKDTAQVLSRYLDVLAIRTYSQEWVEEVARWADIPVINALTDLYHPCQILSDLMTVKEKKGSVRNLKIAWVGDGNNVAHSWIHAARKLGFELVLACPPGYAPRPEVLGDGAPNIRLTTDPAEAVQGADVLNTDVWTSMGQDAEREKRLQDFSGFQINETLVARARPDVIVMHCLPAHRGEEIASEVLDGPRSVVLDQAENKMYLHQALLETLLLA</sequence>
<feature type="binding site" evidence="6">
    <location>
        <position position="79"/>
    </location>
    <ligand>
        <name>carbamoyl phosphate</name>
        <dbReference type="ChEBI" id="CHEBI:58228"/>
    </ligand>
</feature>
<dbReference type="SUPFAM" id="SSF53671">
    <property type="entry name" value="Aspartate/ornithine carbamoyltransferase"/>
    <property type="match status" value="1"/>
</dbReference>
<evidence type="ECO:0000256" key="2">
    <source>
        <dbReference type="ARBA" id="ARBA00007805"/>
    </source>
</evidence>
<feature type="domain" description="Aspartate/ornithine carbamoyltransferase Asp/Orn-binding" evidence="7">
    <location>
        <begin position="150"/>
        <end position="296"/>
    </location>
</feature>
<feature type="binding site" evidence="6">
    <location>
        <position position="161"/>
    </location>
    <ligand>
        <name>L-ornithine</name>
        <dbReference type="ChEBI" id="CHEBI:46911"/>
    </ligand>
</feature>
<feature type="binding site" evidence="6">
    <location>
        <position position="103"/>
    </location>
    <ligand>
        <name>carbamoyl phosphate</name>
        <dbReference type="ChEBI" id="CHEBI:58228"/>
    </ligand>
</feature>
<dbReference type="Gene3D" id="3.40.50.1370">
    <property type="entry name" value="Aspartate/ornithine carbamoyltransferase"/>
    <property type="match status" value="2"/>
</dbReference>
<gene>
    <name evidence="9" type="primary">argF</name>
    <name evidence="9" type="ORF">TRIP_B50369</name>
</gene>
<dbReference type="GO" id="GO:0019240">
    <property type="term" value="P:citrulline biosynthetic process"/>
    <property type="evidence" value="ECO:0007669"/>
    <property type="project" value="TreeGrafter"/>
</dbReference>
<dbReference type="HAMAP" id="MF_01109">
    <property type="entry name" value="OTCase"/>
    <property type="match status" value="1"/>
</dbReference>
<dbReference type="InterPro" id="IPR006132">
    <property type="entry name" value="Asp/Orn_carbamoyltranf_P-bd"/>
</dbReference>
<dbReference type="InterPro" id="IPR006131">
    <property type="entry name" value="Asp_carbamoyltransf_Asp/Orn-bd"/>
</dbReference>
<proteinExistence type="inferred from homology"/>
<dbReference type="NCBIfam" id="TIGR00658">
    <property type="entry name" value="orni_carb_tr"/>
    <property type="match status" value="1"/>
</dbReference>
<dbReference type="GO" id="GO:0004585">
    <property type="term" value="F:ornithine carbamoyltransferase activity"/>
    <property type="evidence" value="ECO:0007669"/>
    <property type="project" value="UniProtKB-UniRule"/>
</dbReference>
<feature type="binding site" evidence="6">
    <location>
        <position position="218"/>
    </location>
    <ligand>
        <name>L-ornithine</name>
        <dbReference type="ChEBI" id="CHEBI:46911"/>
    </ligand>
</feature>
<evidence type="ECO:0000256" key="5">
    <source>
        <dbReference type="ARBA" id="ARBA00048772"/>
    </source>
</evidence>
<dbReference type="PRINTS" id="PR00100">
    <property type="entry name" value="AOTCASE"/>
</dbReference>
<evidence type="ECO:0000256" key="4">
    <source>
        <dbReference type="ARBA" id="ARBA00022679"/>
    </source>
</evidence>
<evidence type="ECO:0000256" key="6">
    <source>
        <dbReference type="HAMAP-Rule" id="MF_01109"/>
    </source>
</evidence>
<dbReference type="InterPro" id="IPR036901">
    <property type="entry name" value="Asp/Orn_carbamoylTrfase_sf"/>
</dbReference>
<dbReference type="EC" id="2.1.3.3" evidence="3 6"/>
<evidence type="ECO:0000256" key="3">
    <source>
        <dbReference type="ARBA" id="ARBA00013007"/>
    </source>
</evidence>
<comment type="subcellular location">
    <subcellularLocation>
        <location evidence="6">Cytoplasm</location>
    </subcellularLocation>
</comment>
<name>A0A653AHK5_UNCDX</name>
<evidence type="ECO:0000256" key="1">
    <source>
        <dbReference type="ARBA" id="ARBA00004975"/>
    </source>
</evidence>
<dbReference type="InterPro" id="IPR024904">
    <property type="entry name" value="OTCase_ArgI"/>
</dbReference>
<evidence type="ECO:0000259" key="8">
    <source>
        <dbReference type="Pfam" id="PF02729"/>
    </source>
</evidence>
<dbReference type="InterPro" id="IPR006130">
    <property type="entry name" value="Asp/Orn_carbamoylTrfase"/>
</dbReference>
<keyword evidence="4 6" id="KW-0808">Transferase</keyword>
<dbReference type="FunFam" id="3.40.50.1370:FF:000008">
    <property type="entry name" value="Ornithine carbamoyltransferase"/>
    <property type="match status" value="1"/>
</dbReference>
<evidence type="ECO:0000313" key="9">
    <source>
        <dbReference type="EMBL" id="VBB47562.1"/>
    </source>
</evidence>
<dbReference type="Pfam" id="PF00185">
    <property type="entry name" value="OTCace"/>
    <property type="match status" value="1"/>
</dbReference>
<comment type="catalytic activity">
    <reaction evidence="5 6">
        <text>carbamoyl phosphate + L-ornithine = L-citrulline + phosphate + H(+)</text>
        <dbReference type="Rhea" id="RHEA:19513"/>
        <dbReference type="ChEBI" id="CHEBI:15378"/>
        <dbReference type="ChEBI" id="CHEBI:43474"/>
        <dbReference type="ChEBI" id="CHEBI:46911"/>
        <dbReference type="ChEBI" id="CHEBI:57743"/>
        <dbReference type="ChEBI" id="CHEBI:58228"/>
        <dbReference type="EC" id="2.1.3.3"/>
    </reaction>
</comment>
<dbReference type="PANTHER" id="PTHR45753:SF3">
    <property type="entry name" value="ORNITHINE TRANSCARBAMYLASE, MITOCHONDRIAL"/>
    <property type="match status" value="1"/>
</dbReference>
<accession>A0A653AHK5</accession>
<feature type="binding site" evidence="6">
    <location>
        <begin position="130"/>
        <end position="133"/>
    </location>
    <ligand>
        <name>carbamoyl phosphate</name>
        <dbReference type="ChEBI" id="CHEBI:58228"/>
    </ligand>
</feature>
<dbReference type="PROSITE" id="PS00097">
    <property type="entry name" value="CARBAMOYLTRANSFERASE"/>
    <property type="match status" value="1"/>
</dbReference>
<feature type="binding site" evidence="6">
    <location>
        <position position="286"/>
    </location>
    <ligand>
        <name>carbamoyl phosphate</name>
        <dbReference type="ChEBI" id="CHEBI:58228"/>
    </ligand>
</feature>
<feature type="domain" description="Aspartate/ornithine carbamoyltransferase carbamoyl-P binding" evidence="8">
    <location>
        <begin position="4"/>
        <end position="143"/>
    </location>
</feature>